<feature type="transmembrane region" description="Helical" evidence="1">
    <location>
        <begin position="35"/>
        <end position="54"/>
    </location>
</feature>
<protein>
    <recommendedName>
        <fullName evidence="4">DUF2784 domain-containing protein</fullName>
    </recommendedName>
</protein>
<gene>
    <name evidence="2" type="ORF">SAMN04489760_11554</name>
</gene>
<dbReference type="RefSeq" id="WP_093883725.1">
    <property type="nucleotide sequence ID" value="NZ_FOBS01000015.1"/>
</dbReference>
<feature type="transmembrane region" description="Helical" evidence="1">
    <location>
        <begin position="95"/>
        <end position="115"/>
    </location>
</feature>
<feature type="transmembrane region" description="Helical" evidence="1">
    <location>
        <begin position="6"/>
        <end position="28"/>
    </location>
</feature>
<dbReference type="STRING" id="43775.SAMN04489760_11554"/>
<sequence>MIYRILADGVVTIHFGFILFVVFGGLLAIRRRWILFLHLPAAIWGALIEFQGWLCPLTTLEWKLRQVGGETAYHQSFIEHYLVPIVYPDRLTPELQAALGIAVLLINGAIYGWLIRRCTKAERGKD</sequence>
<organism evidence="2 3">
    <name type="scientific">Syntrophus gentianae</name>
    <dbReference type="NCBI Taxonomy" id="43775"/>
    <lineage>
        <taxon>Bacteria</taxon>
        <taxon>Pseudomonadati</taxon>
        <taxon>Thermodesulfobacteriota</taxon>
        <taxon>Syntrophia</taxon>
        <taxon>Syntrophales</taxon>
        <taxon>Syntrophaceae</taxon>
        <taxon>Syntrophus</taxon>
    </lineage>
</organism>
<dbReference type="Pfam" id="PF10861">
    <property type="entry name" value="DUF2784"/>
    <property type="match status" value="1"/>
</dbReference>
<accession>A0A1H7YC46</accession>
<dbReference type="Proteomes" id="UP000198744">
    <property type="component" value="Unassembled WGS sequence"/>
</dbReference>
<dbReference type="EMBL" id="FOBS01000015">
    <property type="protein sequence ID" value="SEM43434.1"/>
    <property type="molecule type" value="Genomic_DNA"/>
</dbReference>
<evidence type="ECO:0000256" key="1">
    <source>
        <dbReference type="SAM" id="Phobius"/>
    </source>
</evidence>
<dbReference type="OrthoDB" id="370375at2"/>
<keyword evidence="1" id="KW-0812">Transmembrane</keyword>
<keyword evidence="3" id="KW-1185">Reference proteome</keyword>
<keyword evidence="1" id="KW-0472">Membrane</keyword>
<dbReference type="InterPro" id="IPR021218">
    <property type="entry name" value="DUF2784"/>
</dbReference>
<evidence type="ECO:0008006" key="4">
    <source>
        <dbReference type="Google" id="ProtNLM"/>
    </source>
</evidence>
<name>A0A1H7YC46_9BACT</name>
<evidence type="ECO:0000313" key="3">
    <source>
        <dbReference type="Proteomes" id="UP000198744"/>
    </source>
</evidence>
<reference evidence="2 3" key="1">
    <citation type="submission" date="2016-10" db="EMBL/GenBank/DDBJ databases">
        <authorList>
            <person name="de Groot N.N."/>
        </authorList>
    </citation>
    <scope>NUCLEOTIDE SEQUENCE [LARGE SCALE GENOMIC DNA]</scope>
    <source>
        <strain evidence="2 3">DSM 8423</strain>
    </source>
</reference>
<dbReference type="AlphaFoldDB" id="A0A1H7YC46"/>
<keyword evidence="1" id="KW-1133">Transmembrane helix</keyword>
<proteinExistence type="predicted"/>
<evidence type="ECO:0000313" key="2">
    <source>
        <dbReference type="EMBL" id="SEM43434.1"/>
    </source>
</evidence>